<evidence type="ECO:0000256" key="11">
    <source>
        <dbReference type="ARBA" id="ARBA00023175"/>
    </source>
</evidence>
<dbReference type="GO" id="GO:0007015">
    <property type="term" value="P:actin filament organization"/>
    <property type="evidence" value="ECO:0007669"/>
    <property type="project" value="TreeGrafter"/>
</dbReference>
<sequence length="1408" mass="158587">MGRRKPTATTSFFTDERVVVGVDDLVLLPTVTETSILENLKMRHAADVIYSYIGHVLVVVNPYKWLDIYGEDSMRFYTHKARIDVPPHVFATAEETYRTMLSEEDNQCVIISGESGAGKTEASKQIQNYIAGVSGSGAGVDKVKRTFLESNPLLEAFGNAKTLRNNNSSRFGKYFELMFDSAGRPQGGKVTNYLLEKSRVVRPGKGERNFHIFYQVLAGLPAAAKQKLYLDRGGPDSFQYLKASGCYNVDDVNDAQEFDETMAAMQHVGIKRKQIELVVQTLAAVLHIGNVHFQPETVGDAEGSSVRDRESLQIACELLGLDAVRLEHALCYKLLQTMAPGGKIESYEVPQNTSQAKSQRDSIAKAVYDRLFDFLVERVNHALDIEKKAEKHGEILEIDDMTTIGILDIYGFEIFDKNGFEQFCINYVNEKLQQIFIELTLKSEQEEYEREGIAWAPIPFFNNKVVCDLIESRRPTPGIFLILDDTVKTMHSRQGESVDANFLEKVASLHQSHPHFSKRGKTFEIKHYAGDVQYNIDGFGDANKDFLSKDIALIISETSNKLMRYIFPEEIDLNDKRMANTAGYKIRTQCEALVTALMDCTPHYVRCIKSNDQKQSNKMDDRRVIHQIKYLGLLENVKVRRAGYAYRGDYGRFVDRFRLLSKETYPEFRGSDKKGTQAILRAAVKSLPQLEKEVQLGKTMVFIQTPETIFELEKLRERKLGSFAMRIQKAWKKYYGRRHLLQLNHDITKLYTSNNKQRQRVSIYRPFDGDYLRNDEIREACMGIIQHYGDSEKIVFMDEIEKACSGGSSNGSPVAIAGRILIITDQFLYLMEKRIWQPVLDPKSSWIPPLIYLRRRLKLTAIEEITMSTMADPYFVLKVHQEPLLAEPDKRNWVDNKSTMVCMSTGKKFGLFNRRHHCRYTGKIYCNDVCKQLEVVPDLGFYSPVRVYDKVIGLMSTEMPEDQLLMSEKKTEIAVTLVDAIRSLANIVTPISFNDSIRLRRAASAGLSKSPSQQIQFVSSGHDRITGDANSVQLHVAPGVPEEYIRKRRKREKARRKKLERQREEELTMRAQRQEQRSREREAERLRRVAEKKAKKQAEKEARKHASSARKAAKGSMESVRKFGENVQGSSSNGGAIGGANSELAAILARRRGAPKERVVQLVMATRCQFENSNEIGVFSKLTNSYCLVCVGGSENFYSTFESELADHVPVVHASIAGCRFVGRVAVGNKRGLLLPSTTTDQEMQHIRNALPDSVVVQRVEERLSALGNCIATNDHVALVHTDLDRETEEIVADTLGVEVFRQTVAGNALVGSYSALSNQGCLVHPRTSVEDQEELSSLLQVPVVAGTVNRGSDVIGAGLVVNDWTAFCGLDTTSTEISVVESIFKLQNAQPTAIATSMRSALIDSMT</sequence>
<evidence type="ECO:0000256" key="10">
    <source>
        <dbReference type="ARBA" id="ARBA00023123"/>
    </source>
</evidence>
<feature type="region of interest" description="Disordered" evidence="16">
    <location>
        <begin position="1043"/>
        <end position="1119"/>
    </location>
</feature>
<dbReference type="Proteomes" id="UP000285624">
    <property type="component" value="Unassembled WGS sequence"/>
</dbReference>
<dbReference type="SMART" id="SM00064">
    <property type="entry name" value="FYVE"/>
    <property type="match status" value="1"/>
</dbReference>
<dbReference type="InterPro" id="IPR036961">
    <property type="entry name" value="Kinesin_motor_dom_sf"/>
</dbReference>
<protein>
    <recommendedName>
        <fullName evidence="14">Eukaryotic translation initiation factor 6</fullName>
        <shortName evidence="14">eIF-6</shortName>
    </recommendedName>
</protein>
<dbReference type="FunFam" id="1.10.10.820:FF:000001">
    <property type="entry name" value="Myosin heavy chain"/>
    <property type="match status" value="1"/>
</dbReference>
<evidence type="ECO:0000259" key="17">
    <source>
        <dbReference type="PROSITE" id="PS51456"/>
    </source>
</evidence>
<dbReference type="Gene3D" id="1.20.5.4820">
    <property type="match status" value="1"/>
</dbReference>
<dbReference type="Pfam" id="PF00063">
    <property type="entry name" value="Myosin_head"/>
    <property type="match status" value="1"/>
</dbReference>
<evidence type="ECO:0000256" key="8">
    <source>
        <dbReference type="ARBA" id="ARBA00022840"/>
    </source>
</evidence>
<dbReference type="GO" id="GO:0000146">
    <property type="term" value="F:microfilament motor activity"/>
    <property type="evidence" value="ECO:0007669"/>
    <property type="project" value="TreeGrafter"/>
</dbReference>
<dbReference type="GO" id="GO:0005730">
    <property type="term" value="C:nucleolus"/>
    <property type="evidence" value="ECO:0007669"/>
    <property type="project" value="UniProtKB-SubCell"/>
</dbReference>
<dbReference type="PANTHER" id="PTHR13140">
    <property type="entry name" value="MYOSIN"/>
    <property type="match status" value="1"/>
</dbReference>
<dbReference type="InterPro" id="IPR001609">
    <property type="entry name" value="Myosin_head_motor_dom-like"/>
</dbReference>
<keyword evidence="11 15" id="KW-0505">Motor protein</keyword>
<dbReference type="EMBL" id="JPWV03000004">
    <property type="protein sequence ID" value="KAG2532435.1"/>
    <property type="molecule type" value="Genomic_DNA"/>
</dbReference>
<dbReference type="GO" id="GO:0006897">
    <property type="term" value="P:endocytosis"/>
    <property type="evidence" value="ECO:0007669"/>
    <property type="project" value="TreeGrafter"/>
</dbReference>
<keyword evidence="23" id="KW-1185">Reference proteome</keyword>
<organism evidence="22 23">
    <name type="scientific">Phytophthora kernoviae</name>
    <dbReference type="NCBI Taxonomy" id="325452"/>
    <lineage>
        <taxon>Eukaryota</taxon>
        <taxon>Sar</taxon>
        <taxon>Stramenopiles</taxon>
        <taxon>Oomycota</taxon>
        <taxon>Peronosporomycetes</taxon>
        <taxon>Peronosporales</taxon>
        <taxon>Peronosporaceae</taxon>
        <taxon>Phytophthora</taxon>
    </lineage>
</organism>
<dbReference type="GO" id="GO:0016459">
    <property type="term" value="C:myosin complex"/>
    <property type="evidence" value="ECO:0007669"/>
    <property type="project" value="UniProtKB-KW"/>
</dbReference>
<evidence type="ECO:0000313" key="24">
    <source>
        <dbReference type="Proteomes" id="UP000285883"/>
    </source>
</evidence>
<feature type="domain" description="TH1" evidence="18">
    <location>
        <begin position="756"/>
        <end position="979"/>
    </location>
</feature>
<dbReference type="GO" id="GO:0005524">
    <property type="term" value="F:ATP binding"/>
    <property type="evidence" value="ECO:0007669"/>
    <property type="project" value="UniProtKB-UniRule"/>
</dbReference>
<keyword evidence="14" id="KW-0690">Ribosome biogenesis</keyword>
<dbReference type="GO" id="GO:0043023">
    <property type="term" value="F:ribosomal large subunit binding"/>
    <property type="evidence" value="ECO:0007669"/>
    <property type="project" value="UniProtKB-UniRule"/>
</dbReference>
<keyword evidence="4" id="KW-0479">Metal-binding</keyword>
<evidence type="ECO:0000313" key="20">
    <source>
        <dbReference type="EMBL" id="KAG2533470.1"/>
    </source>
</evidence>
<dbReference type="Gene3D" id="1.10.10.820">
    <property type="match status" value="1"/>
</dbReference>
<evidence type="ECO:0000313" key="22">
    <source>
        <dbReference type="EMBL" id="RLN84748.1"/>
    </source>
</evidence>
<name>A0A3R7K398_9STRA</name>
<dbReference type="InterPro" id="IPR002769">
    <property type="entry name" value="eIF6"/>
</dbReference>
<dbReference type="FunFam" id="1.20.58.530:FF:000007">
    <property type="entry name" value="Myosin IE"/>
    <property type="match status" value="1"/>
</dbReference>
<dbReference type="Gene3D" id="3.75.10.10">
    <property type="entry name" value="L-arginine/glycine Amidinotransferase, Chain A"/>
    <property type="match status" value="1"/>
</dbReference>
<comment type="function">
    <text evidence="14">Binds to the 60S ribosomal subunit and prevents its association with the 40S ribosomal subunit to form the 80S initiation complex in the cytoplasm. May also be involved in ribosome biogenesis.</text>
</comment>
<dbReference type="SMART" id="SM00242">
    <property type="entry name" value="MYSc"/>
    <property type="match status" value="1"/>
</dbReference>
<comment type="similarity">
    <text evidence="14">Belongs to the eIF-6 family.</text>
</comment>
<evidence type="ECO:0000256" key="6">
    <source>
        <dbReference type="ARBA" id="ARBA00022771"/>
    </source>
</evidence>
<evidence type="ECO:0000256" key="1">
    <source>
        <dbReference type="ARBA" id="ARBA00008314"/>
    </source>
</evidence>
<dbReference type="GO" id="GO:0008270">
    <property type="term" value="F:zinc ion binding"/>
    <property type="evidence" value="ECO:0007669"/>
    <property type="project" value="UniProtKB-KW"/>
</dbReference>
<evidence type="ECO:0000256" key="5">
    <source>
        <dbReference type="ARBA" id="ARBA00022741"/>
    </source>
</evidence>
<dbReference type="SUPFAM" id="SSF52540">
    <property type="entry name" value="P-loop containing nucleoside triphosphate hydrolases"/>
    <property type="match status" value="1"/>
</dbReference>
<comment type="similarity">
    <text evidence="1 15">Belongs to the TRAFAC class myosin-kinesin ATPase superfamily. Myosin family.</text>
</comment>
<dbReference type="HAMAP" id="MF_00032">
    <property type="entry name" value="eIF_6"/>
    <property type="match status" value="1"/>
</dbReference>
<feature type="region of interest" description="Actin-binding" evidence="15">
    <location>
        <begin position="590"/>
        <end position="612"/>
    </location>
</feature>
<dbReference type="InterPro" id="IPR013083">
    <property type="entry name" value="Znf_RING/FYVE/PHD"/>
</dbReference>
<dbReference type="Proteomes" id="UP000285883">
    <property type="component" value="Unassembled WGS sequence"/>
</dbReference>
<dbReference type="GO" id="GO:0051015">
    <property type="term" value="F:actin filament binding"/>
    <property type="evidence" value="ECO:0007669"/>
    <property type="project" value="TreeGrafter"/>
</dbReference>
<evidence type="ECO:0000256" key="2">
    <source>
        <dbReference type="ARBA" id="ARBA00022490"/>
    </source>
</evidence>
<keyword evidence="3 14" id="KW-0396">Initiation factor</keyword>
<keyword evidence="2 14" id="KW-0963">Cytoplasm</keyword>
<gene>
    <name evidence="14" type="primary">EIF6</name>
    <name evidence="21" type="ORF">BBI17_001049</name>
    <name evidence="22" type="ORF">BBO99_00001078</name>
    <name evidence="19" type="ORF">JM16_000379</name>
    <name evidence="20" type="ORF">JM18_000296</name>
</gene>
<proteinExistence type="inferred from homology"/>
<keyword evidence="12 15" id="KW-0009">Actin-binding</keyword>
<dbReference type="InterPro" id="IPR000306">
    <property type="entry name" value="Znf_FYVE"/>
</dbReference>
<dbReference type="FunFam" id="3.75.10.10:FF:000001">
    <property type="entry name" value="Eukaryotic translation initiation factor 6"/>
    <property type="match status" value="1"/>
</dbReference>
<dbReference type="Gene3D" id="1.20.120.720">
    <property type="entry name" value="Myosin VI head, motor domain, U50 subdomain"/>
    <property type="match status" value="1"/>
</dbReference>
<evidence type="ECO:0000256" key="15">
    <source>
        <dbReference type="PROSITE-ProRule" id="PRU00782"/>
    </source>
</evidence>
<comment type="subunit">
    <text evidence="14">Monomer. Associates with the 60S ribosomal subunit.</text>
</comment>
<evidence type="ECO:0000256" key="9">
    <source>
        <dbReference type="ARBA" id="ARBA00022917"/>
    </source>
</evidence>
<keyword evidence="6" id="KW-0863">Zinc-finger</keyword>
<dbReference type="PROSITE" id="PS51456">
    <property type="entry name" value="MYOSIN_MOTOR"/>
    <property type="match status" value="1"/>
</dbReference>
<feature type="compositionally biased region" description="Basic residues" evidence="16">
    <location>
        <begin position="1046"/>
        <end position="1060"/>
    </location>
</feature>
<dbReference type="Pfam" id="PF06017">
    <property type="entry name" value="Myosin_TH1"/>
    <property type="match status" value="1"/>
</dbReference>
<dbReference type="PROSITE" id="PS51757">
    <property type="entry name" value="TH1"/>
    <property type="match status" value="1"/>
</dbReference>
<dbReference type="EMBL" id="MAYM02001922">
    <property type="protein sequence ID" value="RLN06717.1"/>
    <property type="molecule type" value="Genomic_DNA"/>
</dbReference>
<evidence type="ECO:0000256" key="12">
    <source>
        <dbReference type="ARBA" id="ARBA00023203"/>
    </source>
</evidence>
<dbReference type="SMART" id="SM00654">
    <property type="entry name" value="eIF6"/>
    <property type="match status" value="1"/>
</dbReference>
<evidence type="ECO:0000256" key="3">
    <source>
        <dbReference type="ARBA" id="ARBA00022540"/>
    </source>
</evidence>
<evidence type="ECO:0000313" key="23">
    <source>
        <dbReference type="Proteomes" id="UP000285624"/>
    </source>
</evidence>
<dbReference type="SUPFAM" id="SSF57903">
    <property type="entry name" value="FYVE/PHD zinc finger"/>
    <property type="match status" value="1"/>
</dbReference>
<keyword evidence="10 15" id="KW-0518">Myosin</keyword>
<dbReference type="GO" id="GO:0042256">
    <property type="term" value="P:cytosolic ribosome assembly"/>
    <property type="evidence" value="ECO:0007669"/>
    <property type="project" value="UniProtKB-UniRule"/>
</dbReference>
<evidence type="ECO:0000313" key="19">
    <source>
        <dbReference type="EMBL" id="KAG2532435.1"/>
    </source>
</evidence>
<feature type="binding site" evidence="15">
    <location>
        <begin position="113"/>
        <end position="120"/>
    </location>
    <ligand>
        <name>ATP</name>
        <dbReference type="ChEBI" id="CHEBI:30616"/>
    </ligand>
</feature>
<evidence type="ECO:0000313" key="21">
    <source>
        <dbReference type="EMBL" id="RLN06717.1"/>
    </source>
</evidence>
<dbReference type="Gene3D" id="1.20.58.530">
    <property type="match status" value="1"/>
</dbReference>
<comment type="caution">
    <text evidence="22">The sequence shown here is derived from an EMBL/GenBank/DDBJ whole genome shotgun (WGS) entry which is preliminary data.</text>
</comment>
<feature type="domain" description="Myosin motor" evidence="17">
    <location>
        <begin position="20"/>
        <end position="717"/>
    </location>
</feature>
<dbReference type="InterPro" id="IPR010926">
    <property type="entry name" value="Myosin_TH1"/>
</dbReference>
<evidence type="ECO:0000259" key="18">
    <source>
        <dbReference type="PROSITE" id="PS51757"/>
    </source>
</evidence>
<dbReference type="STRING" id="325452.A0A3R7K398"/>
<reference evidence="23 24" key="2">
    <citation type="submission" date="2018-07" db="EMBL/GenBank/DDBJ databases">
        <title>Genome sequencing of oomycete isolates from Chile give support for New Zealand origin for Phytophthora kernoviae and make available the first Nothophytophthora sp. genome.</title>
        <authorList>
            <person name="Studholme D.J."/>
            <person name="Sanfuentes E."/>
            <person name="Panda P."/>
            <person name="Hill R."/>
            <person name="Sambles C."/>
            <person name="Grant M."/>
            <person name="Williams N.M."/>
            <person name="Mcdougal R.L."/>
        </authorList>
    </citation>
    <scope>NUCLEOTIDE SEQUENCE [LARGE SCALE GENOMIC DNA]</scope>
    <source>
        <strain evidence="21">Chile2</strain>
        <strain evidence="22">Chile4</strain>
    </source>
</reference>
<dbReference type="PANTHER" id="PTHR13140:SF729">
    <property type="entry name" value="UNCONVENTIONAL MYOSIN-IE"/>
    <property type="match status" value="1"/>
</dbReference>
<evidence type="ECO:0000256" key="7">
    <source>
        <dbReference type="ARBA" id="ARBA00022833"/>
    </source>
</evidence>
<keyword evidence="8 15" id="KW-0067">ATP-binding</keyword>
<dbReference type="InterPro" id="IPR027417">
    <property type="entry name" value="P-loop_NTPase"/>
</dbReference>
<dbReference type="GO" id="GO:0005886">
    <property type="term" value="C:plasma membrane"/>
    <property type="evidence" value="ECO:0007669"/>
    <property type="project" value="TreeGrafter"/>
</dbReference>
<evidence type="ECO:0000256" key="4">
    <source>
        <dbReference type="ARBA" id="ARBA00022723"/>
    </source>
</evidence>
<reference evidence="19" key="1">
    <citation type="journal article" date="2015" name="Genom Data">
        <title>Genome sequences of six Phytophthora species associated with forests in New Zealand.</title>
        <authorList>
            <person name="Studholme D.J."/>
            <person name="McDougal R.L."/>
            <person name="Sambles C."/>
            <person name="Hansen E."/>
            <person name="Hardy G."/>
            <person name="Grant M."/>
            <person name="Ganley R.J."/>
            <person name="Williams N.M."/>
        </authorList>
    </citation>
    <scope>NUCLEOTIDE SEQUENCE</scope>
    <source>
        <strain evidence="19">NZFS 2646</strain>
        <strain evidence="20">NZFS 3630</strain>
    </source>
</reference>
<dbReference type="Proteomes" id="UP000792063">
    <property type="component" value="Unassembled WGS sequence"/>
</dbReference>
<dbReference type="SUPFAM" id="SSF55909">
    <property type="entry name" value="Pentein"/>
    <property type="match status" value="1"/>
</dbReference>
<dbReference type="Gene3D" id="3.30.40.10">
    <property type="entry name" value="Zinc/RING finger domain, C3HC4 (zinc finger)"/>
    <property type="match status" value="1"/>
</dbReference>
<feature type="compositionally biased region" description="Basic and acidic residues" evidence="16">
    <location>
        <begin position="1061"/>
        <end position="1104"/>
    </location>
</feature>
<evidence type="ECO:0000256" key="14">
    <source>
        <dbReference type="HAMAP-Rule" id="MF_03132"/>
    </source>
</evidence>
<dbReference type="Gene3D" id="3.40.850.10">
    <property type="entry name" value="Kinesin motor domain"/>
    <property type="match status" value="1"/>
</dbReference>
<accession>A0A3R7K398</accession>
<dbReference type="Pfam" id="PF01912">
    <property type="entry name" value="eIF-6"/>
    <property type="match status" value="1"/>
</dbReference>
<keyword evidence="13 14" id="KW-0539">Nucleus</keyword>
<comment type="subcellular location">
    <subcellularLocation>
        <location evidence="14">Cytoplasm</location>
    </subcellularLocation>
    <subcellularLocation>
        <location evidence="14">Nucleus</location>
        <location evidence="14">Nucleolus</location>
    </subcellularLocation>
    <text evidence="14">Shuttles between cytoplasm and nucleus/nucleolus.</text>
</comment>
<dbReference type="Proteomes" id="UP000785171">
    <property type="component" value="Unassembled WGS sequence"/>
</dbReference>
<evidence type="ECO:0000256" key="13">
    <source>
        <dbReference type="ARBA" id="ARBA00023242"/>
    </source>
</evidence>
<dbReference type="EMBL" id="JPWU03000002">
    <property type="protein sequence ID" value="KAG2533470.1"/>
    <property type="molecule type" value="Genomic_DNA"/>
</dbReference>
<dbReference type="CDD" id="cd00527">
    <property type="entry name" value="IF6"/>
    <property type="match status" value="1"/>
</dbReference>
<dbReference type="GO" id="GO:0003743">
    <property type="term" value="F:translation initiation factor activity"/>
    <property type="evidence" value="ECO:0007669"/>
    <property type="project" value="UniProtKB-UniRule"/>
</dbReference>
<dbReference type="InterPro" id="IPR011011">
    <property type="entry name" value="Znf_FYVE_PHD"/>
</dbReference>
<dbReference type="EMBL" id="MBDN02000015">
    <property type="protein sequence ID" value="RLN84748.1"/>
    <property type="molecule type" value="Genomic_DNA"/>
</dbReference>
<evidence type="ECO:0000256" key="16">
    <source>
        <dbReference type="SAM" id="MobiDB-lite"/>
    </source>
</evidence>
<reference evidence="19" key="3">
    <citation type="submission" date="2020-06" db="EMBL/GenBank/DDBJ databases">
        <authorList>
            <person name="Studholme D.J."/>
        </authorList>
    </citation>
    <scope>NUCLEOTIDE SEQUENCE</scope>
    <source>
        <strain evidence="19">NZFS 2646</strain>
        <strain evidence="20">NZFS 3630</strain>
    </source>
</reference>
<dbReference type="GO" id="GO:0005737">
    <property type="term" value="C:cytoplasm"/>
    <property type="evidence" value="ECO:0007669"/>
    <property type="project" value="UniProtKB-SubCell"/>
</dbReference>
<keyword evidence="5 15" id="KW-0547">Nucleotide-binding</keyword>
<dbReference type="PRINTS" id="PR00193">
    <property type="entry name" value="MYOSINHEAVY"/>
</dbReference>
<dbReference type="GO" id="GO:0042273">
    <property type="term" value="P:ribosomal large subunit biogenesis"/>
    <property type="evidence" value="ECO:0007669"/>
    <property type="project" value="UniProtKB-UniRule"/>
</dbReference>
<keyword evidence="9 14" id="KW-0648">Protein biosynthesis</keyword>
<dbReference type="NCBIfam" id="TIGR00323">
    <property type="entry name" value="eIF-6"/>
    <property type="match status" value="1"/>
</dbReference>
<keyword evidence="7" id="KW-0862">Zinc</keyword>